<dbReference type="GO" id="GO:0019464">
    <property type="term" value="P:glycine decarboxylation via glycine cleavage system"/>
    <property type="evidence" value="ECO:0007669"/>
    <property type="project" value="InterPro"/>
</dbReference>
<dbReference type="GO" id="GO:0009249">
    <property type="term" value="P:protein lipoylation"/>
    <property type="evidence" value="ECO:0007669"/>
    <property type="project" value="TreeGrafter"/>
</dbReference>
<evidence type="ECO:0000313" key="1">
    <source>
        <dbReference type="EMBL" id="CAE8595451.1"/>
    </source>
</evidence>
<accession>A0A813ECW5</accession>
<dbReference type="GO" id="GO:0005960">
    <property type="term" value="C:glycine cleavage complex"/>
    <property type="evidence" value="ECO:0007669"/>
    <property type="project" value="InterPro"/>
</dbReference>
<keyword evidence="2" id="KW-1185">Reference proteome</keyword>
<dbReference type="EMBL" id="CAJNNV010007851">
    <property type="protein sequence ID" value="CAE8595451.1"/>
    <property type="molecule type" value="Genomic_DNA"/>
</dbReference>
<organism evidence="1 2">
    <name type="scientific">Polarella glacialis</name>
    <name type="common">Dinoflagellate</name>
    <dbReference type="NCBI Taxonomy" id="89957"/>
    <lineage>
        <taxon>Eukaryota</taxon>
        <taxon>Sar</taxon>
        <taxon>Alveolata</taxon>
        <taxon>Dinophyceae</taxon>
        <taxon>Suessiales</taxon>
        <taxon>Suessiaceae</taxon>
        <taxon>Polarella</taxon>
    </lineage>
</organism>
<dbReference type="SUPFAM" id="SSF51230">
    <property type="entry name" value="Single hybrid motif"/>
    <property type="match status" value="1"/>
</dbReference>
<dbReference type="Pfam" id="PF01597">
    <property type="entry name" value="GCV_H"/>
    <property type="match status" value="1"/>
</dbReference>
<gene>
    <name evidence="1" type="ORF">PGLA1383_LOCUS13962</name>
</gene>
<name>A0A813ECW5_POLGL</name>
<evidence type="ECO:0000313" key="2">
    <source>
        <dbReference type="Proteomes" id="UP000654075"/>
    </source>
</evidence>
<evidence type="ECO:0008006" key="3">
    <source>
        <dbReference type="Google" id="ProtNLM"/>
    </source>
</evidence>
<dbReference type="InterPro" id="IPR033753">
    <property type="entry name" value="GCV_H/Fam206"/>
</dbReference>
<dbReference type="Gene3D" id="2.40.50.100">
    <property type="match status" value="1"/>
</dbReference>
<proteinExistence type="predicted"/>
<dbReference type="InterPro" id="IPR002930">
    <property type="entry name" value="GCV_H"/>
</dbReference>
<protein>
    <recommendedName>
        <fullName evidence="3">Glycine cleavage system H protein</fullName>
    </recommendedName>
</protein>
<dbReference type="AlphaFoldDB" id="A0A813ECW5"/>
<dbReference type="InterPro" id="IPR011053">
    <property type="entry name" value="Single_hybrid_motif"/>
</dbReference>
<reference evidence="1" key="1">
    <citation type="submission" date="2021-02" db="EMBL/GenBank/DDBJ databases">
        <authorList>
            <person name="Dougan E. K."/>
            <person name="Rhodes N."/>
            <person name="Thang M."/>
            <person name="Chan C."/>
        </authorList>
    </citation>
    <scope>NUCLEOTIDE SEQUENCE</scope>
</reference>
<dbReference type="PANTHER" id="PTHR11715">
    <property type="entry name" value="GLYCINE CLEAVAGE SYSTEM H PROTEIN"/>
    <property type="match status" value="1"/>
</dbReference>
<comment type="caution">
    <text evidence="1">The sequence shown here is derived from an EMBL/GenBank/DDBJ whole genome shotgun (WGS) entry which is preliminary data.</text>
</comment>
<dbReference type="GO" id="GO:0005739">
    <property type="term" value="C:mitochondrion"/>
    <property type="evidence" value="ECO:0007669"/>
    <property type="project" value="TreeGrafter"/>
</dbReference>
<dbReference type="Proteomes" id="UP000654075">
    <property type="component" value="Unassembled WGS sequence"/>
</dbReference>
<sequence length="230" mass="24510">MKCGLCRQKALGQLPVFRLAAAGGAANFASQLQGESAGSTGAQLLGPRPRYFSGSKRGFSTGGGSKSKVKGLCMDATRVFWVELPVVGKTFSEGTVIATLEGMRHPPGTEDRGHAMPLKGKGVDFAEQEEEMVLDPLYEKPGWSVQETPIGGLGKMLTVSREILAPADCVVTAVNGRLGTEKDLVNSASETEGWLVEVELTSKLPDLMDEDAYAFHAQAETSSERPLCFD</sequence>
<dbReference type="PANTHER" id="PTHR11715:SF3">
    <property type="entry name" value="GLYCINE CLEAVAGE SYSTEM H PROTEIN-RELATED"/>
    <property type="match status" value="1"/>
</dbReference>